<dbReference type="Gene3D" id="3.30.1370.220">
    <property type="match status" value="1"/>
</dbReference>
<evidence type="ECO:0000313" key="6">
    <source>
        <dbReference type="EMBL" id="SDX84059.1"/>
    </source>
</evidence>
<dbReference type="OrthoDB" id="89060at2"/>
<dbReference type="EMBL" id="FNNG01000025">
    <property type="protein sequence ID" value="SDX84059.1"/>
    <property type="molecule type" value="Genomic_DNA"/>
</dbReference>
<proteinExistence type="inferred from homology"/>
<name>A0A1H3F1H7_9FIRM</name>
<dbReference type="InterPro" id="IPR035326">
    <property type="entry name" value="Beta_sandwich_Seath"/>
</dbReference>
<dbReference type="RefSeq" id="WP_093755126.1">
    <property type="nucleotide sequence ID" value="NZ_FNNG01000025.1"/>
</dbReference>
<dbReference type="Gene3D" id="3.40.50.11790">
    <property type="match status" value="1"/>
</dbReference>
<sequence length="432" mass="47721">MALGGGTFTVPNKILPGAYINFVSVARALGSLGERGIVAMPLEMDWGAENEVITIDAGEFQKEALNILGYSFADEKMKPLREVFKGASMVKLYRINTGGTKATATVGGLTVTAKFSGVRGNDIKIVVQANIDDETSFDVITYLGTTKVDTQTVSAVTELQDNNFVTFAKEGTLEATAGVPLTGGENGAATGESYSAFLDKIEAEDFTTLLYAGEDEVTKSLFDSFTKRLRDDEGVKITTVLFDYAKADYEGVISVKNNPELVYWVAGQTAGAAVNESLTNKVYDGEYEVNTKFKKREFEQAIQNGEFAFYQDGNDVRVLKDINTFTNFTPEKNQDFSSNRVIRVLDQIANDTARIFSDYYLGKVTNDDIGRELFKNELVNYHEQLLNIRAIENFSQEDIIVLPGLQKQDVIVNEVVQPTDSMEKLYMSIEVR</sequence>
<dbReference type="Pfam" id="PF17482">
    <property type="entry name" value="Phage_sheath_1C"/>
    <property type="match status" value="1"/>
</dbReference>
<dbReference type="InterPro" id="IPR054564">
    <property type="entry name" value="Gp18_domIII_N"/>
</dbReference>
<comment type="similarity">
    <text evidence="1">Belongs to the myoviridae tail sheath protein family.</text>
</comment>
<feature type="domain" description="Tail sheath protein C-terminal" evidence="4">
    <location>
        <begin position="331"/>
        <end position="432"/>
    </location>
</feature>
<dbReference type="InterPro" id="IPR035089">
    <property type="entry name" value="Phage_sheath_subtilisin"/>
</dbReference>
<dbReference type="InterPro" id="IPR020287">
    <property type="entry name" value="Tail_sheath_C"/>
</dbReference>
<dbReference type="Pfam" id="PF22671">
    <property type="entry name" value="Gp18_domIII_N"/>
    <property type="match status" value="1"/>
</dbReference>
<organism evidence="6 7">
    <name type="scientific">Tepidimicrobium xylanilyticum</name>
    <dbReference type="NCBI Taxonomy" id="1123352"/>
    <lineage>
        <taxon>Bacteria</taxon>
        <taxon>Bacillati</taxon>
        <taxon>Bacillota</taxon>
        <taxon>Tissierellia</taxon>
        <taxon>Tissierellales</taxon>
        <taxon>Tepidimicrobiaceae</taxon>
        <taxon>Tepidimicrobium</taxon>
    </lineage>
</organism>
<evidence type="ECO:0000259" key="2">
    <source>
        <dbReference type="Pfam" id="PF04984"/>
    </source>
</evidence>
<dbReference type="Proteomes" id="UP000198828">
    <property type="component" value="Unassembled WGS sequence"/>
</dbReference>
<keyword evidence="7" id="KW-1185">Reference proteome</keyword>
<evidence type="ECO:0000259" key="3">
    <source>
        <dbReference type="Pfam" id="PF17481"/>
    </source>
</evidence>
<gene>
    <name evidence="6" type="ORF">SAMN05660923_03028</name>
</gene>
<evidence type="ECO:0000259" key="4">
    <source>
        <dbReference type="Pfam" id="PF17482"/>
    </source>
</evidence>
<evidence type="ECO:0000256" key="1">
    <source>
        <dbReference type="ARBA" id="ARBA00008005"/>
    </source>
</evidence>
<protein>
    <submittedName>
        <fullName evidence="6">Phage tail sheath protein</fullName>
    </submittedName>
</protein>
<feature type="domain" description="Tail sheath protein Gp18-like" evidence="5">
    <location>
        <begin position="35"/>
        <end position="95"/>
    </location>
</feature>
<dbReference type="AlphaFoldDB" id="A0A1H3F1H7"/>
<dbReference type="Gene3D" id="3.30.360.90">
    <property type="match status" value="1"/>
</dbReference>
<feature type="domain" description="Tail sheath protein subtilisin-like" evidence="2">
    <location>
        <begin position="187"/>
        <end position="324"/>
    </location>
</feature>
<dbReference type="Pfam" id="PF17481">
    <property type="entry name" value="Phage_sheath_domII"/>
    <property type="match status" value="1"/>
</dbReference>
<evidence type="ECO:0000259" key="5">
    <source>
        <dbReference type="Pfam" id="PF22671"/>
    </source>
</evidence>
<dbReference type="Pfam" id="PF04984">
    <property type="entry name" value="Phage_sheath_1"/>
    <property type="match status" value="1"/>
</dbReference>
<dbReference type="Gene3D" id="2.60.40.4290">
    <property type="match status" value="1"/>
</dbReference>
<feature type="domain" description="Phage tail sheath protein-like beta-sandwich" evidence="3">
    <location>
        <begin position="98"/>
        <end position="186"/>
    </location>
</feature>
<reference evidence="6 7" key="1">
    <citation type="submission" date="2016-10" db="EMBL/GenBank/DDBJ databases">
        <authorList>
            <person name="de Groot N.N."/>
        </authorList>
    </citation>
    <scope>NUCLEOTIDE SEQUENCE [LARGE SCALE GENOMIC DNA]</scope>
    <source>
        <strain evidence="6 7">DSM 23310</strain>
    </source>
</reference>
<evidence type="ECO:0000313" key="7">
    <source>
        <dbReference type="Proteomes" id="UP000198828"/>
    </source>
</evidence>
<dbReference type="Gene3D" id="3.30.1490.360">
    <property type="match status" value="1"/>
</dbReference>
<accession>A0A1H3F1H7</accession>